<dbReference type="Proteomes" id="UP000278907">
    <property type="component" value="Unassembled WGS sequence"/>
</dbReference>
<keyword evidence="3" id="KW-1185">Reference proteome</keyword>
<proteinExistence type="predicted"/>
<reference evidence="2 3" key="1">
    <citation type="submission" date="2018-09" db="EMBL/GenBank/DDBJ databases">
        <authorList>
            <person name="Livingstone P.G."/>
            <person name="Whitworth D.E."/>
        </authorList>
    </citation>
    <scope>NUCLEOTIDE SEQUENCE [LARGE SCALE GENOMIC DNA]</scope>
    <source>
        <strain evidence="2 3">CA031B</strain>
    </source>
</reference>
<organism evidence="2 3">
    <name type="scientific">Corallococcus praedator</name>
    <dbReference type="NCBI Taxonomy" id="2316724"/>
    <lineage>
        <taxon>Bacteria</taxon>
        <taxon>Pseudomonadati</taxon>
        <taxon>Myxococcota</taxon>
        <taxon>Myxococcia</taxon>
        <taxon>Myxococcales</taxon>
        <taxon>Cystobacterineae</taxon>
        <taxon>Myxococcaceae</taxon>
        <taxon>Corallococcus</taxon>
    </lineage>
</organism>
<evidence type="ECO:0000313" key="3">
    <source>
        <dbReference type="Proteomes" id="UP000278907"/>
    </source>
</evidence>
<evidence type="ECO:0000256" key="1">
    <source>
        <dbReference type="SAM" id="MobiDB-lite"/>
    </source>
</evidence>
<accession>A0ABX9QHV8</accession>
<evidence type="ECO:0000313" key="2">
    <source>
        <dbReference type="EMBL" id="RKI08585.1"/>
    </source>
</evidence>
<sequence>MRGGDGHPHGAQRLKQVSISAVHLGLQVGLEKGPLLQRIPHRTYPTAHALRHSSTLAAVTSGTLGADGEDSSPGSMGPQPADIHSSPSPASHCIRFDMVMPPVLCGPLLSAGPEPHGCGYVIC</sequence>
<feature type="region of interest" description="Disordered" evidence="1">
    <location>
        <begin position="58"/>
        <end position="89"/>
    </location>
</feature>
<dbReference type="EMBL" id="RAWI01000101">
    <property type="protein sequence ID" value="RKI08585.1"/>
    <property type="molecule type" value="Genomic_DNA"/>
</dbReference>
<gene>
    <name evidence="2" type="ORF">D7Y13_15655</name>
</gene>
<comment type="caution">
    <text evidence="2">The sequence shown here is derived from an EMBL/GenBank/DDBJ whole genome shotgun (WGS) entry which is preliminary data.</text>
</comment>
<name>A0ABX9QHV8_9BACT</name>
<protein>
    <submittedName>
        <fullName evidence="2">Uncharacterized protein</fullName>
    </submittedName>
</protein>